<dbReference type="CDD" id="cd00397">
    <property type="entry name" value="DNA_BRE_C"/>
    <property type="match status" value="1"/>
</dbReference>
<dbReference type="InterPro" id="IPR036388">
    <property type="entry name" value="WH-like_DNA-bd_sf"/>
</dbReference>
<evidence type="ECO:0000259" key="4">
    <source>
        <dbReference type="PROSITE" id="PS51898"/>
    </source>
</evidence>
<dbReference type="PANTHER" id="PTHR34236">
    <property type="entry name" value="DIMETHYL SULFOXIDE REDUCTASE TRANSCRIPTIONAL ACTIVATOR"/>
    <property type="match status" value="1"/>
</dbReference>
<dbReference type="InterPro" id="IPR013762">
    <property type="entry name" value="Integrase-like_cat_sf"/>
</dbReference>
<dbReference type="GO" id="GO:0006310">
    <property type="term" value="P:DNA recombination"/>
    <property type="evidence" value="ECO:0007669"/>
    <property type="project" value="UniProtKB-KW"/>
</dbReference>
<dbReference type="Gene3D" id="1.10.10.10">
    <property type="entry name" value="Winged helix-like DNA-binding domain superfamily/Winged helix DNA-binding domain"/>
    <property type="match status" value="1"/>
</dbReference>
<dbReference type="SUPFAM" id="SSF88659">
    <property type="entry name" value="Sigma3 and sigma4 domains of RNA polymerase sigma factors"/>
    <property type="match status" value="1"/>
</dbReference>
<evidence type="ECO:0000256" key="3">
    <source>
        <dbReference type="ARBA" id="ARBA00023172"/>
    </source>
</evidence>
<dbReference type="InterPro" id="IPR031803">
    <property type="entry name" value="BAT_GAF/HTH-assoc"/>
</dbReference>
<dbReference type="Pfam" id="PF00589">
    <property type="entry name" value="Phage_integrase"/>
    <property type="match status" value="1"/>
</dbReference>
<dbReference type="Pfam" id="PF04967">
    <property type="entry name" value="HTH_10"/>
    <property type="match status" value="1"/>
</dbReference>
<evidence type="ECO:0000313" key="6">
    <source>
        <dbReference type="Proteomes" id="UP000075321"/>
    </source>
</evidence>
<keyword evidence="6" id="KW-1185">Reference proteome</keyword>
<dbReference type="EMBL" id="LTAZ01000005">
    <property type="protein sequence ID" value="KYH25746.1"/>
    <property type="molecule type" value="Genomic_DNA"/>
</dbReference>
<dbReference type="PATRIC" id="fig|1008153.3.peg.2471"/>
<keyword evidence="3" id="KW-0233">DNA recombination</keyword>
<keyword evidence="1" id="KW-0805">Transcription regulation</keyword>
<dbReference type="InterPro" id="IPR002104">
    <property type="entry name" value="Integrase_catalytic"/>
</dbReference>
<dbReference type="RefSeq" id="WP_066382776.1">
    <property type="nucleotide sequence ID" value="NZ_LTAZ01000005.1"/>
</dbReference>
<dbReference type="InterPro" id="IPR011010">
    <property type="entry name" value="DNA_brk_join_enz"/>
</dbReference>
<accession>A0A151ADJ3</accession>
<evidence type="ECO:0000256" key="2">
    <source>
        <dbReference type="ARBA" id="ARBA00023163"/>
    </source>
</evidence>
<dbReference type="GO" id="GO:0015074">
    <property type="term" value="P:DNA integration"/>
    <property type="evidence" value="ECO:0007669"/>
    <property type="project" value="InterPro"/>
</dbReference>
<organism evidence="5 6">
    <name type="scientific">Halalkalicoccus paucihalophilus</name>
    <dbReference type="NCBI Taxonomy" id="1008153"/>
    <lineage>
        <taxon>Archaea</taxon>
        <taxon>Methanobacteriati</taxon>
        <taxon>Methanobacteriota</taxon>
        <taxon>Stenosarchaea group</taxon>
        <taxon>Halobacteria</taxon>
        <taxon>Halobacteriales</taxon>
        <taxon>Halococcaceae</taxon>
        <taxon>Halalkalicoccus</taxon>
    </lineage>
</organism>
<dbReference type="InterPro" id="IPR007050">
    <property type="entry name" value="HTH_bacterioopsin"/>
</dbReference>
<protein>
    <submittedName>
        <fullName evidence="5">Bacterioopsin transcriptional activator</fullName>
    </submittedName>
</protein>
<dbReference type="AlphaFoldDB" id="A0A151ADJ3"/>
<reference evidence="5 6" key="1">
    <citation type="submission" date="2016-02" db="EMBL/GenBank/DDBJ databases">
        <title>Genome sequence of Halalkalicoccus paucihalophilus DSM 24557.</title>
        <authorList>
            <person name="Poehlein A."/>
            <person name="Daniel R."/>
        </authorList>
    </citation>
    <scope>NUCLEOTIDE SEQUENCE [LARGE SCALE GENOMIC DNA]</scope>
    <source>
        <strain evidence="5 6">DSM 24557</strain>
    </source>
</reference>
<dbReference type="Pfam" id="PF15915">
    <property type="entry name" value="BAT"/>
    <property type="match status" value="1"/>
</dbReference>
<dbReference type="OrthoDB" id="234125at2157"/>
<proteinExistence type="predicted"/>
<dbReference type="InterPro" id="IPR013324">
    <property type="entry name" value="RNA_pol_sigma_r3/r4-like"/>
</dbReference>
<dbReference type="Gene3D" id="1.10.443.10">
    <property type="entry name" value="Intergrase catalytic core"/>
    <property type="match status" value="1"/>
</dbReference>
<keyword evidence="2" id="KW-0804">Transcription</keyword>
<gene>
    <name evidence="5" type="primary">bat_6</name>
    <name evidence="5" type="ORF">HAPAU_24240</name>
</gene>
<sequence>MSEASVQERRREDEWLSRSDYERLLEAADTYRERLLIRLGGEVGLRAVETTGIRPEGISHVRTDPDRFLLSVPESGGGTREAYLPAGVERELSRYTNSNGIGERERIIDVTPRRVQMLVREVADRAADRTGESRFVDVSAHDLRRYFARTLLCERDVSPRVVQSIGGWRSLEALDPYLDAPNTDEILDSLEADRTDTTALDSALLDASTREQLEAEVCAVLADRYGFAWIDAPELDGESAPSAVSGIDPTTIPSIRAGLDGGAAGRTGTQRGIVEIGIQYGETRYGTLYVGAHGTIHERERLALLGRRVGHAITAIRRQKLLLADTILQLEFHSTDTRSALVAASERFGCRFDLESIVSASESALVYYLTLSGASAPAVIEYVSERRGIEEGRLVEGRDSGALVEFVVSGDCPLLSLTDDGATVEEATIKNGEARVLAECAYDTDLRALVERLTEAFPDTRLVGKQATERGASTVDGFKQGATERLTDRQRAALRAAYFGGYFDWPRGSTAEEVADAMGVSSPTLHNHLRKGQRELLELLFEDEE</sequence>
<feature type="domain" description="Tyr recombinase" evidence="4">
    <location>
        <begin position="11"/>
        <end position="191"/>
    </location>
</feature>
<dbReference type="Proteomes" id="UP000075321">
    <property type="component" value="Unassembled WGS sequence"/>
</dbReference>
<dbReference type="PROSITE" id="PS51898">
    <property type="entry name" value="TYR_RECOMBINASE"/>
    <property type="match status" value="1"/>
</dbReference>
<evidence type="ECO:0000313" key="5">
    <source>
        <dbReference type="EMBL" id="KYH25746.1"/>
    </source>
</evidence>
<dbReference type="PANTHER" id="PTHR34236:SF1">
    <property type="entry name" value="DIMETHYL SULFOXIDE REDUCTASE TRANSCRIPTIONAL ACTIVATOR"/>
    <property type="match status" value="1"/>
</dbReference>
<comment type="caution">
    <text evidence="5">The sequence shown here is derived from an EMBL/GenBank/DDBJ whole genome shotgun (WGS) entry which is preliminary data.</text>
</comment>
<dbReference type="GO" id="GO:0003677">
    <property type="term" value="F:DNA binding"/>
    <property type="evidence" value="ECO:0007669"/>
    <property type="project" value="InterPro"/>
</dbReference>
<dbReference type="SUPFAM" id="SSF56349">
    <property type="entry name" value="DNA breaking-rejoining enzymes"/>
    <property type="match status" value="1"/>
</dbReference>
<evidence type="ECO:0000256" key="1">
    <source>
        <dbReference type="ARBA" id="ARBA00023015"/>
    </source>
</evidence>
<name>A0A151ADJ3_9EURY</name>